<protein>
    <submittedName>
        <fullName evidence="1">Uncharacterized protein</fullName>
    </submittedName>
</protein>
<evidence type="ECO:0000313" key="2">
    <source>
        <dbReference type="Proteomes" id="UP000001544"/>
    </source>
</evidence>
<name>D3FSZ4_ALKPO</name>
<keyword evidence="2" id="KW-1185">Reference proteome</keyword>
<proteinExistence type="predicted"/>
<dbReference type="STRING" id="398511.BpOF4_19100"/>
<accession>D3FSZ4</accession>
<dbReference type="KEGG" id="bpf:BpOF4_19100"/>
<reference evidence="1 2" key="1">
    <citation type="journal article" date="2011" name="Environ. Microbiol.">
        <title>Genome of alkaliphilic Bacillus pseudofirmus OF4 reveals adaptations that support the ability to grow in an external pH range from 7.5 to 11.4.</title>
        <authorList>
            <person name="Janto B."/>
            <person name="Ahmed A."/>
            <person name="Ito M."/>
            <person name="Liu J."/>
            <person name="Hicks D.B."/>
            <person name="Pagni S."/>
            <person name="Fackelmayer O.J."/>
            <person name="Smith T.A."/>
            <person name="Earl J."/>
            <person name="Elbourne L.D."/>
            <person name="Hassan K."/>
            <person name="Paulsen I.T."/>
            <person name="Kolsto A.B."/>
            <person name="Tourasse N.J."/>
            <person name="Ehrlich G.D."/>
            <person name="Boissy R."/>
            <person name="Ivey D.M."/>
            <person name="Li G."/>
            <person name="Xue Y."/>
            <person name="Ma Y."/>
            <person name="Hu F.Z."/>
            <person name="Krulwich T.A."/>
        </authorList>
    </citation>
    <scope>NUCLEOTIDE SEQUENCE [LARGE SCALE GENOMIC DNA]</scope>
    <source>
        <strain evidence="2">ATCC BAA-2126 / JCM 17055 / OF4</strain>
    </source>
</reference>
<evidence type="ECO:0000313" key="1">
    <source>
        <dbReference type="EMBL" id="ADC51859.1"/>
    </source>
</evidence>
<dbReference type="AlphaFoldDB" id="D3FSZ4"/>
<dbReference type="HOGENOM" id="CLU_3395157_0_0_9"/>
<dbReference type="Proteomes" id="UP000001544">
    <property type="component" value="Chromosome"/>
</dbReference>
<gene>
    <name evidence="1" type="ordered locus">BpOF4_19100</name>
</gene>
<sequence length="31" mass="3750">MVWLWMSRQNLINVKLLTVSMLLLKKAFMIK</sequence>
<dbReference type="EMBL" id="CP001878">
    <property type="protein sequence ID" value="ADC51859.1"/>
    <property type="molecule type" value="Genomic_DNA"/>
</dbReference>
<organism evidence="1 2">
    <name type="scientific">Alkalihalophilus pseudofirmus (strain ATCC BAA-2126 / JCM 17055 / OF4)</name>
    <name type="common">Bacillus pseudofirmus</name>
    <dbReference type="NCBI Taxonomy" id="398511"/>
    <lineage>
        <taxon>Bacteria</taxon>
        <taxon>Bacillati</taxon>
        <taxon>Bacillota</taxon>
        <taxon>Bacilli</taxon>
        <taxon>Bacillales</taxon>
        <taxon>Bacillaceae</taxon>
        <taxon>Alkalihalophilus</taxon>
    </lineage>
</organism>